<accession>A0A7T1F4H3</accession>
<dbReference type="KEGG" id="alam:RT761_02804"/>
<organism evidence="1 2">
    <name type="scientific">Atribacter laminatus</name>
    <dbReference type="NCBI Taxonomy" id="2847778"/>
    <lineage>
        <taxon>Bacteria</taxon>
        <taxon>Pseudomonadati</taxon>
        <taxon>Atribacterota</taxon>
        <taxon>Atribacteria</taxon>
        <taxon>Atribacterales</taxon>
        <taxon>Atribacteraceae</taxon>
        <taxon>Atribacter</taxon>
    </lineage>
</organism>
<sequence length="113" mass="12705">MIKNLTHHPITIYKNNTVYCSIEPEGIVPRCQEERLQIGEINGIPIMTTRFGTVYDLPDKEDGVFLIVSPIVANALPDRDDLLVPDILVRDNQGNIIGAEALARVTWWGCEIF</sequence>
<dbReference type="RefSeq" id="WP_218112044.1">
    <property type="nucleotide sequence ID" value="NZ_CP065383.1"/>
</dbReference>
<evidence type="ECO:0000313" key="1">
    <source>
        <dbReference type="EMBL" id="QPM69571.1"/>
    </source>
</evidence>
<reference evidence="1 2" key="1">
    <citation type="journal article" date="2021" name="Nat. Commun.">
        <title>Isolation of a member of the candidate phylum Atribacteria reveals a unique cell membrane structure.</title>
        <authorList>
            <person name="Taiki K."/>
            <person name="Nobu M.K."/>
            <person name="Kusada H."/>
            <person name="Meng X.-Y."/>
            <person name="Hosoki N."/>
            <person name="Uematsu K."/>
            <person name="Yoshioka H."/>
            <person name="Kamagata Y."/>
            <person name="Tamaki H."/>
        </authorList>
    </citation>
    <scope>NUCLEOTIDE SEQUENCE [LARGE SCALE GENOMIC DNA]</scope>
    <source>
        <strain evidence="1 2">RT761</strain>
    </source>
</reference>
<dbReference type="EMBL" id="CP065383">
    <property type="protein sequence ID" value="QPM69571.1"/>
    <property type="molecule type" value="Genomic_DNA"/>
</dbReference>
<protein>
    <submittedName>
        <fullName evidence="1">Uncharacterized protein</fullName>
    </submittedName>
</protein>
<keyword evidence="2" id="KW-1185">Reference proteome</keyword>
<dbReference type="AlphaFoldDB" id="A0A7T1F4H3"/>
<evidence type="ECO:0000313" key="2">
    <source>
        <dbReference type="Proteomes" id="UP000594463"/>
    </source>
</evidence>
<dbReference type="Proteomes" id="UP000594463">
    <property type="component" value="Chromosome"/>
</dbReference>
<proteinExistence type="predicted"/>
<gene>
    <name evidence="1" type="ORF">RT761_02804</name>
</gene>
<name>A0A7T1F4H3_ATRLM</name>